<dbReference type="PROSITE" id="PS51257">
    <property type="entry name" value="PROKAR_LIPOPROTEIN"/>
    <property type="match status" value="1"/>
</dbReference>
<proteinExistence type="predicted"/>
<accession>A0A1H3PAS4</accession>
<gene>
    <name evidence="1" type="ORF">SAMN05444412_104156</name>
</gene>
<evidence type="ECO:0000313" key="1">
    <source>
        <dbReference type="EMBL" id="SDY98043.1"/>
    </source>
</evidence>
<organism evidence="1 2">
    <name type="scientific">Rhodonellum ikkaensis</name>
    <dbReference type="NCBI Taxonomy" id="336829"/>
    <lineage>
        <taxon>Bacteria</taxon>
        <taxon>Pseudomonadati</taxon>
        <taxon>Bacteroidota</taxon>
        <taxon>Cytophagia</taxon>
        <taxon>Cytophagales</taxon>
        <taxon>Cytophagaceae</taxon>
        <taxon>Rhodonellum</taxon>
    </lineage>
</organism>
<dbReference type="SUPFAM" id="SSF63825">
    <property type="entry name" value="YWTD domain"/>
    <property type="match status" value="1"/>
</dbReference>
<sequence>MKHLQLCLFATLFFYSCADPKEKGQEIPTAYSFQIVDSLDLKILGNPMITDVSPKADRFAFHDFANKEFIITDNSGSIVSRFSKKEDTPDSYGFLMEFPGFVNENQLALVGMKGVFIYDLEGNMVKRLAHPESMGGAGFMSFSGKGIEIVSLNGKQYLLSKSVRTRDSFAGEQRFYDNFKALELIDIEEEKFIEIVPFEQGSHFLDGGGYFESDYAPALEATDEKLYIALGAEQRLNVYDLSSEGVKLDTIVQLSIPGFEKLPVTPRAEFSKGSITIKGNTPAIRNIHIVDGKLLIHYYGGVPEEKMKELEALWISGDKEESEKLYNQVENEVKQGILILDQNTLNIIGNLDFPDKVNKSGFASAGGFLWMEKAPNDEVEEDFLRIYKVKLVEK</sequence>
<reference evidence="1 2" key="1">
    <citation type="submission" date="2016-10" db="EMBL/GenBank/DDBJ databases">
        <authorList>
            <person name="Varghese N."/>
            <person name="Submissions S."/>
        </authorList>
    </citation>
    <scope>NUCLEOTIDE SEQUENCE [LARGE SCALE GENOMIC DNA]</scope>
    <source>
        <strain evidence="1 2">DSM 17997</strain>
    </source>
</reference>
<dbReference type="Proteomes" id="UP000199663">
    <property type="component" value="Unassembled WGS sequence"/>
</dbReference>
<comment type="caution">
    <text evidence="1">The sequence shown here is derived from an EMBL/GenBank/DDBJ whole genome shotgun (WGS) entry which is preliminary data.</text>
</comment>
<dbReference type="RefSeq" id="WP_019598054.1">
    <property type="nucleotide sequence ID" value="NZ_FNQC01000004.1"/>
</dbReference>
<protein>
    <recommendedName>
        <fullName evidence="3">6-bladed beta-propeller protein</fullName>
    </recommendedName>
</protein>
<evidence type="ECO:0000313" key="2">
    <source>
        <dbReference type="Proteomes" id="UP000199663"/>
    </source>
</evidence>
<evidence type="ECO:0008006" key="3">
    <source>
        <dbReference type="Google" id="ProtNLM"/>
    </source>
</evidence>
<dbReference type="EMBL" id="FNQC01000004">
    <property type="protein sequence ID" value="SDY98043.1"/>
    <property type="molecule type" value="Genomic_DNA"/>
</dbReference>
<name>A0A1H3PAS4_9BACT</name>
<keyword evidence="2" id="KW-1185">Reference proteome</keyword>